<dbReference type="InterPro" id="IPR005844">
    <property type="entry name" value="A-D-PHexomutase_a/b/a-I"/>
</dbReference>
<dbReference type="Gene3D" id="3.40.120.10">
    <property type="entry name" value="Alpha-D-Glucose-1,6-Bisphosphate, subunit A, domain 3"/>
    <property type="match status" value="3"/>
</dbReference>
<feature type="domain" description="Alpha-D-phosphohexomutase alpha/beta/alpha" evidence="9">
    <location>
        <begin position="167"/>
        <end position="253"/>
    </location>
</feature>
<evidence type="ECO:0000256" key="5">
    <source>
        <dbReference type="ARBA" id="ARBA00022842"/>
    </source>
</evidence>
<dbReference type="Pfam" id="PF02879">
    <property type="entry name" value="PGM_PMM_II"/>
    <property type="match status" value="1"/>
</dbReference>
<evidence type="ECO:0000256" key="6">
    <source>
        <dbReference type="ARBA" id="ARBA00023235"/>
    </source>
</evidence>
<dbReference type="PROSITE" id="PS00710">
    <property type="entry name" value="PGM_PMM"/>
    <property type="match status" value="1"/>
</dbReference>
<evidence type="ECO:0000313" key="10">
    <source>
        <dbReference type="EMBL" id="AEV28336.1"/>
    </source>
</evidence>
<dbReference type="STRING" id="158190.SpiGrapes_0481"/>
<sequence length="505" mass="56922">MKRNLFKAYDIRSKRDNFDDETTLALCHAIAYYMIHDVKTYSIVVGRDTRVGTEAIMQKALEVFQASGMTVYVQLNAIGSCQFYYNCMQRPKSGGLMITASHNPGSYLGMKLVAPEVQSIAKNCGPKGGLQTVQKYYDEELLCNTRKGGTIVPLNTLDAFIDYSMKLARVPAKSLKGLPVVCDFLHGSNGEAISRALNHCGVDGTYLHLVPDGAFPCGDPNPGSEGSTAEVRQYLLDHPTDMCFVYDGDGDRMDLLYRGRQLSPCFVMGLITDELTEMFHGYFEKPEESFNPMFLFDIKASPALLLSQIHQGKKVSLVQNGHSYIKDALLNNKGNHFLAAVEESAHYYLQFPQSIGDWMSPLFASENTLFFTLLVLKAYQKDPRRFDEARILQDSTWRQREWSAMIKEEGKRNTLQKAIEDRIMAMGAIKVTTNKLGENLNATLLRYNLPKSYDDGATLRTPWFQVFQRVSQSEDALVRWEVLASDEKIGQKVLEEMAKAMKMIE</sequence>
<dbReference type="eggNOG" id="COG1109">
    <property type="taxonomic scope" value="Bacteria"/>
</dbReference>
<evidence type="ECO:0000259" key="8">
    <source>
        <dbReference type="Pfam" id="PF02878"/>
    </source>
</evidence>
<dbReference type="OrthoDB" id="368338at2"/>
<dbReference type="GO" id="GO:0016868">
    <property type="term" value="F:intramolecular phosphotransferase activity"/>
    <property type="evidence" value="ECO:0007669"/>
    <property type="project" value="InterPro"/>
</dbReference>
<dbReference type="GO" id="GO:0005975">
    <property type="term" value="P:carbohydrate metabolic process"/>
    <property type="evidence" value="ECO:0007669"/>
    <property type="project" value="InterPro"/>
</dbReference>
<evidence type="ECO:0000256" key="7">
    <source>
        <dbReference type="RuleBase" id="RU004326"/>
    </source>
</evidence>
<dbReference type="Proteomes" id="UP000005632">
    <property type="component" value="Chromosome"/>
</dbReference>
<reference evidence="10 11" key="1">
    <citation type="submission" date="2011-11" db="EMBL/GenBank/DDBJ databases">
        <title>Complete sequence of Spirochaeta sp. grapes.</title>
        <authorList>
            <consortium name="US DOE Joint Genome Institute"/>
            <person name="Lucas S."/>
            <person name="Han J."/>
            <person name="Lapidus A."/>
            <person name="Cheng J.-F."/>
            <person name="Goodwin L."/>
            <person name="Pitluck S."/>
            <person name="Peters L."/>
            <person name="Ovchinnikova G."/>
            <person name="Munk A.C."/>
            <person name="Detter J.C."/>
            <person name="Han C."/>
            <person name="Tapia R."/>
            <person name="Land M."/>
            <person name="Hauser L."/>
            <person name="Kyrpides N."/>
            <person name="Ivanova N."/>
            <person name="Pagani I."/>
            <person name="Ritalahtilisa K."/>
            <person name="Loeffler F."/>
            <person name="Woyke T."/>
        </authorList>
    </citation>
    <scope>NUCLEOTIDE SEQUENCE [LARGE SCALE GENOMIC DNA]</scope>
    <source>
        <strain evidence="11">ATCC BAA-1885 / DSM 22778 / Grapes</strain>
    </source>
</reference>
<keyword evidence="11" id="KW-1185">Reference proteome</keyword>
<accession>G8QWP2</accession>
<dbReference type="KEGG" id="sgp:SpiGrapes_0481"/>
<dbReference type="InterPro" id="IPR005845">
    <property type="entry name" value="A-D-PHexomutase_a/b/a-II"/>
</dbReference>
<dbReference type="AlphaFoldDB" id="G8QWP2"/>
<protein>
    <submittedName>
        <fullName evidence="10">Phosphomannomutase</fullName>
    </submittedName>
</protein>
<name>G8QWP2_SPHPG</name>
<dbReference type="PRINTS" id="PR00509">
    <property type="entry name" value="PGMPMM"/>
</dbReference>
<evidence type="ECO:0000313" key="11">
    <source>
        <dbReference type="Proteomes" id="UP000005632"/>
    </source>
</evidence>
<comment type="cofactor">
    <cofactor evidence="1">
        <name>Mg(2+)</name>
        <dbReference type="ChEBI" id="CHEBI:18420"/>
    </cofactor>
</comment>
<keyword evidence="3" id="KW-0597">Phosphoprotein</keyword>
<evidence type="ECO:0000256" key="3">
    <source>
        <dbReference type="ARBA" id="ARBA00022553"/>
    </source>
</evidence>
<dbReference type="InterPro" id="IPR016055">
    <property type="entry name" value="A-D-PHexomutase_a/b/a-I/II/III"/>
</dbReference>
<keyword evidence="5 7" id="KW-0460">Magnesium</keyword>
<dbReference type="InterPro" id="IPR016066">
    <property type="entry name" value="A-D-PHexomutase_CS"/>
</dbReference>
<proteinExistence type="inferred from homology"/>
<dbReference type="RefSeq" id="WP_014269185.1">
    <property type="nucleotide sequence ID" value="NC_016633.1"/>
</dbReference>
<comment type="similarity">
    <text evidence="2 7">Belongs to the phosphohexose mutase family.</text>
</comment>
<dbReference type="HOGENOM" id="CLU_511803_0_0_12"/>
<evidence type="ECO:0000259" key="9">
    <source>
        <dbReference type="Pfam" id="PF02879"/>
    </source>
</evidence>
<feature type="domain" description="Alpha-D-phosphohexomutase alpha/beta/alpha" evidence="8">
    <location>
        <begin position="4"/>
        <end position="116"/>
    </location>
</feature>
<dbReference type="PANTHER" id="PTHR43771">
    <property type="entry name" value="PHOSPHOMANNOMUTASE"/>
    <property type="match status" value="1"/>
</dbReference>
<evidence type="ECO:0000256" key="1">
    <source>
        <dbReference type="ARBA" id="ARBA00001946"/>
    </source>
</evidence>
<keyword evidence="4 7" id="KW-0479">Metal-binding</keyword>
<dbReference type="EMBL" id="CP003155">
    <property type="protein sequence ID" value="AEV28336.1"/>
    <property type="molecule type" value="Genomic_DNA"/>
</dbReference>
<dbReference type="SUPFAM" id="SSF53738">
    <property type="entry name" value="Phosphoglucomutase, first 3 domains"/>
    <property type="match status" value="2"/>
</dbReference>
<dbReference type="Pfam" id="PF02878">
    <property type="entry name" value="PGM_PMM_I"/>
    <property type="match status" value="1"/>
</dbReference>
<dbReference type="PANTHER" id="PTHR43771:SF1">
    <property type="entry name" value="PHOSPHOMANNOMUTASE"/>
    <property type="match status" value="1"/>
</dbReference>
<organism evidence="10 11">
    <name type="scientific">Sphaerochaeta pleomorpha (strain ATCC BAA-1885 / DSM 22778 / Grapes)</name>
    <dbReference type="NCBI Taxonomy" id="158190"/>
    <lineage>
        <taxon>Bacteria</taxon>
        <taxon>Pseudomonadati</taxon>
        <taxon>Spirochaetota</taxon>
        <taxon>Spirochaetia</taxon>
        <taxon>Spirochaetales</taxon>
        <taxon>Sphaerochaetaceae</taxon>
        <taxon>Sphaerochaeta</taxon>
    </lineage>
</organism>
<dbReference type="InterPro" id="IPR005841">
    <property type="entry name" value="Alpha-D-phosphohexomutase_SF"/>
</dbReference>
<dbReference type="GO" id="GO:0000287">
    <property type="term" value="F:magnesium ion binding"/>
    <property type="evidence" value="ECO:0007669"/>
    <property type="project" value="InterPro"/>
</dbReference>
<evidence type="ECO:0000256" key="4">
    <source>
        <dbReference type="ARBA" id="ARBA00022723"/>
    </source>
</evidence>
<gene>
    <name evidence="10" type="ordered locus">SpiGrapes_0481</name>
</gene>
<evidence type="ECO:0000256" key="2">
    <source>
        <dbReference type="ARBA" id="ARBA00010231"/>
    </source>
</evidence>
<keyword evidence="6" id="KW-0413">Isomerase</keyword>